<evidence type="ECO:0000313" key="1">
    <source>
        <dbReference type="EMBL" id="ATE87069.1"/>
    </source>
</evidence>
<dbReference type="RefSeq" id="YP_010084812.1">
    <property type="nucleotide sequence ID" value="NC_055165.1"/>
</dbReference>
<gene>
    <name evidence="1" type="primary">60R</name>
</gene>
<accession>A0A291B0Q0</accession>
<dbReference type="KEGG" id="vg:65099832"/>
<proteinExistence type="predicted"/>
<reference evidence="1" key="2">
    <citation type="journal article" date="2017" name="Sci. Rep.">
        <title>Characterization of a new member of Iridoviridae, Shrimp hemocyte iridescent virus (SHIV), found in white leg shrimp (Litopenaeus vannamei).</title>
        <authorList>
            <person name="Qiu L."/>
            <person name="Chen M.M."/>
            <person name="Wan X.Y."/>
            <person name="Li C."/>
            <person name="Zhang Q.L."/>
            <person name="Wang R.Y."/>
            <person name="Cheng D.Y."/>
            <person name="Dong X."/>
            <person name="Yang B."/>
            <person name="Wang X.H."/>
            <person name="Xiang J.H."/>
            <person name="Huang J."/>
        </authorList>
    </citation>
    <scope>NUCLEOTIDE SEQUENCE [LARGE SCALE GENOMIC DNA]</scope>
    <source>
        <strain evidence="1">20141215</strain>
    </source>
</reference>
<keyword evidence="2" id="KW-1185">Reference proteome</keyword>
<evidence type="ECO:0000313" key="2">
    <source>
        <dbReference type="Proteomes" id="UP000297192"/>
    </source>
</evidence>
<organism evidence="1">
    <name type="scientific">Shrimp hemocyte iridescent virus</name>
    <dbReference type="NCBI Taxonomy" id="2039780"/>
    <lineage>
        <taxon>Viruses</taxon>
        <taxon>Varidnaviria</taxon>
        <taxon>Bamfordvirae</taxon>
        <taxon>Nucleocytoviricota</taxon>
        <taxon>Megaviricetes</taxon>
        <taxon>Pimascovirales</taxon>
        <taxon>Pimascovirales incertae sedis</taxon>
        <taxon>Iridoviridae</taxon>
        <taxon>Betairidovirinae</taxon>
        <taxon>Decapodiridovirus</taxon>
        <taxon>Decapodiridovirus litopenaeus1</taxon>
        <taxon>Decapod iridescent virus 1</taxon>
    </lineage>
</organism>
<reference evidence="1" key="1">
    <citation type="journal article" date="2017" name="Arch. Virol.">
        <title>Complete genome sequence of shrimp hemocyte iridescent virus (SHIV) isolated from white leg shrimp, Litopenaeus vannamei.</title>
        <authorList>
            <person name="Qiu L."/>
            <person name="Chen M.M."/>
            <person name="Wang R.Y."/>
            <person name="Wan X.Y."/>
            <person name="Li C."/>
            <person name="Zhang Q.L."/>
            <person name="Dong X."/>
            <person name="Yang B."/>
            <person name="Xiang J.H."/>
            <person name="Huang J."/>
        </authorList>
    </citation>
    <scope>NUCLEOTIDE SEQUENCE [LARGE SCALE GENOMIC DNA]</scope>
    <source>
        <strain evidence="1">20141215</strain>
    </source>
</reference>
<protein>
    <submittedName>
        <fullName evidence="1">Uncharacterized protein</fullName>
    </submittedName>
</protein>
<sequence length="377" mass="42460">MNTTTNTNNGFTGFWGLPKTPGPNSGFNYSFKNKTPIGLNTTEEKPKITTFGFPEFKGFNVTKPAEKPTSEQNQKVLNLFEDYKTKMQSAQSAFSQLKPISQSSTVPLEQPTVQPLGQTSFAQPLTQTSFAQPTVQPPTQTSFAQPTVQSTIPFAQKTPEENKPENKMSQRLDNKLCIFKTFQEFDLNKIIAIMSCESFCKNGFLRREILNPEFNSMDRTKVAQGCIVSFVDEKITDKMSPFCKLHISILRELYKETFSTQDDVWNFASQVADSVGLEVVSNFIKHARNGLELSNISFQDIDNENNSYVLALYLFITNIGNPIKAVSLAKNISPEMLKLVMDMCMSSYGLSWAFGGNLNEIREYISFHKNTYILSCE</sequence>
<dbReference type="Proteomes" id="UP000297192">
    <property type="component" value="Segment"/>
</dbReference>
<dbReference type="EMBL" id="MF599468">
    <property type="protein sequence ID" value="ATE87069.1"/>
    <property type="molecule type" value="Genomic_DNA"/>
</dbReference>
<name>A0A291B0Q0_9VIRU</name>
<dbReference type="GeneID" id="65099832"/>